<evidence type="ECO:0000313" key="2">
    <source>
        <dbReference type="Proteomes" id="UP001497512"/>
    </source>
</evidence>
<keyword evidence="2" id="KW-1185">Reference proteome</keyword>
<reference evidence="1" key="1">
    <citation type="submission" date="2024-02" db="EMBL/GenBank/DDBJ databases">
        <authorList>
            <consortium name="ELIXIR-Norway"/>
            <consortium name="Elixir Norway"/>
        </authorList>
    </citation>
    <scope>NUCLEOTIDE SEQUENCE</scope>
</reference>
<protein>
    <submittedName>
        <fullName evidence="1">Uncharacterized protein</fullName>
    </submittedName>
</protein>
<gene>
    <name evidence="1" type="ORF">CSSPTR1EN2_LOCUS23114</name>
</gene>
<evidence type="ECO:0000313" key="1">
    <source>
        <dbReference type="EMBL" id="CAK9236714.1"/>
    </source>
</evidence>
<proteinExistence type="predicted"/>
<sequence length="77" mass="8797">MILLLDAWDMLVQLDSVHFQCGTNPIGSRVIEEIPHVHEVTWKLAMLMKKLKPNMGSLNLNLLIQNMKSSVWKLANV</sequence>
<organism evidence="1 2">
    <name type="scientific">Sphagnum troendelagicum</name>
    <dbReference type="NCBI Taxonomy" id="128251"/>
    <lineage>
        <taxon>Eukaryota</taxon>
        <taxon>Viridiplantae</taxon>
        <taxon>Streptophyta</taxon>
        <taxon>Embryophyta</taxon>
        <taxon>Bryophyta</taxon>
        <taxon>Sphagnophytina</taxon>
        <taxon>Sphagnopsida</taxon>
        <taxon>Sphagnales</taxon>
        <taxon>Sphagnaceae</taxon>
        <taxon>Sphagnum</taxon>
    </lineage>
</organism>
<dbReference type="EMBL" id="OZ019901">
    <property type="protein sequence ID" value="CAK9236714.1"/>
    <property type="molecule type" value="Genomic_DNA"/>
</dbReference>
<name>A0ABP0V517_9BRYO</name>
<accession>A0ABP0V517</accession>
<dbReference type="Proteomes" id="UP001497512">
    <property type="component" value="Chromosome 9"/>
</dbReference>